<dbReference type="AlphaFoldDB" id="A0A6J6LWS0"/>
<dbReference type="CDD" id="cd00198">
    <property type="entry name" value="vWFA"/>
    <property type="match status" value="1"/>
</dbReference>
<feature type="compositionally biased region" description="Basic and acidic residues" evidence="1">
    <location>
        <begin position="96"/>
        <end position="107"/>
    </location>
</feature>
<dbReference type="InterPro" id="IPR036465">
    <property type="entry name" value="vWFA_dom_sf"/>
</dbReference>
<dbReference type="PIRSF" id="PIRSF010256">
    <property type="entry name" value="CoxE_vWa"/>
    <property type="match status" value="1"/>
</dbReference>
<dbReference type="Pfam" id="PF05762">
    <property type="entry name" value="VWA_CoxE"/>
    <property type="match status" value="1"/>
</dbReference>
<dbReference type="SUPFAM" id="SSF53300">
    <property type="entry name" value="vWA-like"/>
    <property type="match status" value="1"/>
</dbReference>
<protein>
    <submittedName>
        <fullName evidence="2">Unannotated protein</fullName>
    </submittedName>
</protein>
<proteinExistence type="predicted"/>
<evidence type="ECO:0000313" key="2">
    <source>
        <dbReference type="EMBL" id="CAB4665339.1"/>
    </source>
</evidence>
<dbReference type="PANTHER" id="PTHR39338">
    <property type="entry name" value="BLL5662 PROTEIN-RELATED"/>
    <property type="match status" value="1"/>
</dbReference>
<dbReference type="EMBL" id="CAEZWW010000023">
    <property type="protein sequence ID" value="CAB4665339.1"/>
    <property type="molecule type" value="Genomic_DNA"/>
</dbReference>
<sequence>MPELAQIAGSFGHLLHEAGVPVTPERSARFATSVTLAEPQSLTDLYWLGRVNLITAHDQVDIYDRVFAQVFRGIVDMADFRGDSSHQAPASAAPTGERRPGDPERTGESNNNPRGSSATPGARDENEDGTEEASMIAAMSTDERLSNKDFAAVTEEELILIRKLIEQLPLVPPMRKGRRERTNTAGRRLDIRKTLRASYRTGGDPVKLVKRARVPRPRRIVFIADISGSMEPYARVYLHLARGGVLAIGAEAFVFATRLTRLTRALSITNPDIAYRKAASAAPDWSGGTRIGETLKRFINEYGRRGIARGAVLVIISDGWEIEDPALVRTSMERLSRLAHRIIWVNPRKAVASFEPLTGGMAAALPYVDTFVSGHSVQALEDVVRAIRSSAVDRAPKLEPTAKPIGLSHAQR</sequence>
<gene>
    <name evidence="2" type="ORF">UFOPK2310_00319</name>
</gene>
<feature type="region of interest" description="Disordered" evidence="1">
    <location>
        <begin position="82"/>
        <end position="132"/>
    </location>
</feature>
<accession>A0A6J6LWS0</accession>
<dbReference type="InterPro" id="IPR008912">
    <property type="entry name" value="Uncharacterised_CoxE"/>
</dbReference>
<name>A0A6J6LWS0_9ZZZZ</name>
<dbReference type="PANTHER" id="PTHR39338:SF6">
    <property type="entry name" value="BLL5662 PROTEIN"/>
    <property type="match status" value="1"/>
</dbReference>
<dbReference type="InterPro" id="IPR011195">
    <property type="entry name" value="UCP010256"/>
</dbReference>
<feature type="compositionally biased region" description="Polar residues" evidence="1">
    <location>
        <begin position="108"/>
        <end position="119"/>
    </location>
</feature>
<organism evidence="2">
    <name type="scientific">freshwater metagenome</name>
    <dbReference type="NCBI Taxonomy" id="449393"/>
    <lineage>
        <taxon>unclassified sequences</taxon>
        <taxon>metagenomes</taxon>
        <taxon>ecological metagenomes</taxon>
    </lineage>
</organism>
<reference evidence="2" key="1">
    <citation type="submission" date="2020-05" db="EMBL/GenBank/DDBJ databases">
        <authorList>
            <person name="Chiriac C."/>
            <person name="Salcher M."/>
            <person name="Ghai R."/>
            <person name="Kavagutti S V."/>
        </authorList>
    </citation>
    <scope>NUCLEOTIDE SEQUENCE</scope>
</reference>
<evidence type="ECO:0000256" key="1">
    <source>
        <dbReference type="SAM" id="MobiDB-lite"/>
    </source>
</evidence>